<name>A0A7Y9IBJ3_9ACTN</name>
<keyword evidence="2" id="KW-0808">Transferase</keyword>
<dbReference type="InterPro" id="IPR001206">
    <property type="entry name" value="Diacylglycerol_kinase_cat_dom"/>
</dbReference>
<evidence type="ECO:0000259" key="1">
    <source>
        <dbReference type="PROSITE" id="PS50146"/>
    </source>
</evidence>
<dbReference type="Pfam" id="PF19279">
    <property type="entry name" value="YegS_C"/>
    <property type="match status" value="1"/>
</dbReference>
<dbReference type="EMBL" id="JACCBU010000001">
    <property type="protein sequence ID" value="NYE73264.1"/>
    <property type="molecule type" value="Genomic_DNA"/>
</dbReference>
<proteinExistence type="predicted"/>
<dbReference type="AlphaFoldDB" id="A0A7Y9IBJ3"/>
<comment type="caution">
    <text evidence="2">The sequence shown here is derived from an EMBL/GenBank/DDBJ whole genome shotgun (WGS) entry which is preliminary data.</text>
</comment>
<dbReference type="PROSITE" id="PS50146">
    <property type="entry name" value="DAGK"/>
    <property type="match status" value="1"/>
</dbReference>
<keyword evidence="3" id="KW-1185">Reference proteome</keyword>
<dbReference type="Gene3D" id="3.40.50.10330">
    <property type="entry name" value="Probable inorganic polyphosphate/atp-NAD kinase, domain 1"/>
    <property type="match status" value="1"/>
</dbReference>
<dbReference type="RefSeq" id="WP_179754630.1">
    <property type="nucleotide sequence ID" value="NZ_JACCBU010000001.1"/>
</dbReference>
<dbReference type="GO" id="GO:0016301">
    <property type="term" value="F:kinase activity"/>
    <property type="evidence" value="ECO:0007669"/>
    <property type="project" value="UniProtKB-KW"/>
</dbReference>
<gene>
    <name evidence="2" type="ORF">BKA15_004593</name>
</gene>
<dbReference type="InterPro" id="IPR045540">
    <property type="entry name" value="YegS/DAGK_C"/>
</dbReference>
<feature type="domain" description="DAGKc" evidence="1">
    <location>
        <begin position="1"/>
        <end position="130"/>
    </location>
</feature>
<dbReference type="InterPro" id="IPR016064">
    <property type="entry name" value="NAD/diacylglycerol_kinase_sf"/>
</dbReference>
<dbReference type="SMART" id="SM00046">
    <property type="entry name" value="DAGKc"/>
    <property type="match status" value="1"/>
</dbReference>
<dbReference type="SUPFAM" id="SSF111331">
    <property type="entry name" value="NAD kinase/diacylglycerol kinase-like"/>
    <property type="match status" value="1"/>
</dbReference>
<organism evidence="2 3">
    <name type="scientific">Microlunatus parietis</name>
    <dbReference type="NCBI Taxonomy" id="682979"/>
    <lineage>
        <taxon>Bacteria</taxon>
        <taxon>Bacillati</taxon>
        <taxon>Actinomycetota</taxon>
        <taxon>Actinomycetes</taxon>
        <taxon>Propionibacteriales</taxon>
        <taxon>Propionibacteriaceae</taxon>
        <taxon>Microlunatus</taxon>
    </lineage>
</organism>
<protein>
    <submittedName>
        <fullName evidence="2">Diacylglycerol kinase family enzyme</fullName>
    </submittedName>
</protein>
<dbReference type="InterPro" id="IPR017438">
    <property type="entry name" value="ATP-NAD_kinase_N"/>
</dbReference>
<dbReference type="Pfam" id="PF00781">
    <property type="entry name" value="DAGK_cat"/>
    <property type="match status" value="1"/>
</dbReference>
<reference evidence="2 3" key="1">
    <citation type="submission" date="2020-07" db="EMBL/GenBank/DDBJ databases">
        <title>Sequencing the genomes of 1000 actinobacteria strains.</title>
        <authorList>
            <person name="Klenk H.-P."/>
        </authorList>
    </citation>
    <scope>NUCLEOTIDE SEQUENCE [LARGE SCALE GENOMIC DNA]</scope>
    <source>
        <strain evidence="2 3">DSM 22083</strain>
    </source>
</reference>
<evidence type="ECO:0000313" key="3">
    <source>
        <dbReference type="Proteomes" id="UP000569914"/>
    </source>
</evidence>
<accession>A0A7Y9IBJ3</accession>
<evidence type="ECO:0000313" key="2">
    <source>
        <dbReference type="EMBL" id="NYE73264.1"/>
    </source>
</evidence>
<keyword evidence="2" id="KW-0418">Kinase</keyword>
<dbReference type="Gene3D" id="2.60.200.40">
    <property type="match status" value="1"/>
</dbReference>
<sequence>MDRVAVVYNPRAGGFLSGREAPAERLAGLFGRHGVTARLRAFNPQTVAADVRELLVDDPQAIIAAGGDGTARAVVAQLDGSTVPLGVLPVGTLNVLAQDLGVPADLEDGVAALLTAPAGKIDVASVNGLPFLCSSTLAMTPHLGRLRERLRGGAGWQTVPLLGRFARLLWRYPRMPLTVTVDGIAHSVRTRLIVVSNNLLAAGKPFHSRDRLDTGRLAVYVAEDRTNWDRLVITGRLLDGSWQQDRRVVALQGREVEVSSPTLSYMSVMSDGEISQLRLPLRYEIRPAALTVLMPGSRSWPASRSGSRSCPTCTSAGTCRRWPTPCWTRCASSGRP</sequence>
<dbReference type="Proteomes" id="UP000569914">
    <property type="component" value="Unassembled WGS sequence"/>
</dbReference>